<accession>A0A0E0LYE9</accession>
<dbReference type="OMA" id="FMDPPKH"/>
<protein>
    <recommendedName>
        <fullName evidence="4">Aminotransferase-like plant mobile domain-containing protein</fullName>
    </recommendedName>
</protein>
<sequence length="424" mass="46235">MKLIKLYPHMSGEQKRLIEGAGFHGLEDLKSSKLRPDLCSWLIEHFNPATNQLVFPGRGAIDVNEESVKSMLGIPMGDKDVSYEMESEATEFVLNLLGINDGISPSLTSLGIQLEKLKLADDKYLRMWIIYAISSVLAPTMATTVSPRCYPSVVDAGKIKNLNWCKFVISTLQKAAKVGKNTNSACLLYMMILYLDSLSFKNLNVPVEGYRATVWTNELINQAILADTSADGSFGALPEKDIIVIAVQNLCEGFSEEVEYTEEDEYTDEDGDSDDDEDEGEEDDDEDRSENDDNDGAETASSDEQADAATDVTGCKGDDTNEGIGNRGKGADDVTGYKGDDTNEGIGGRGKGADDVIGKGKQVDEGTGFGDKEKHEEKQAPNAAAQNVPELEKQQVEKAEKYPFLTTTIDSHEVPNFNLGFDSS</sequence>
<name>A0A0E0LYE9_ORYPU</name>
<keyword evidence="3" id="KW-1185">Reference proteome</keyword>
<organism evidence="2">
    <name type="scientific">Oryza punctata</name>
    <name type="common">Red rice</name>
    <dbReference type="NCBI Taxonomy" id="4537"/>
    <lineage>
        <taxon>Eukaryota</taxon>
        <taxon>Viridiplantae</taxon>
        <taxon>Streptophyta</taxon>
        <taxon>Embryophyta</taxon>
        <taxon>Tracheophyta</taxon>
        <taxon>Spermatophyta</taxon>
        <taxon>Magnoliopsida</taxon>
        <taxon>Liliopsida</taxon>
        <taxon>Poales</taxon>
        <taxon>Poaceae</taxon>
        <taxon>BOP clade</taxon>
        <taxon>Oryzoideae</taxon>
        <taxon>Oryzeae</taxon>
        <taxon>Oryzinae</taxon>
        <taxon>Oryza</taxon>
    </lineage>
</organism>
<dbReference type="PANTHER" id="PTHR34835:SF83">
    <property type="entry name" value="OS09G0105200 PROTEIN"/>
    <property type="match status" value="1"/>
</dbReference>
<dbReference type="HOGENOM" id="CLU_009497_1_0_1"/>
<evidence type="ECO:0000313" key="3">
    <source>
        <dbReference type="Proteomes" id="UP000026962"/>
    </source>
</evidence>
<dbReference type="EnsemblPlants" id="OPUNC09G00860.1">
    <property type="protein sequence ID" value="OPUNC09G00860.1"/>
    <property type="gene ID" value="OPUNC09G00860"/>
</dbReference>
<reference evidence="2" key="1">
    <citation type="submission" date="2015-04" db="UniProtKB">
        <authorList>
            <consortium name="EnsemblPlants"/>
        </authorList>
    </citation>
    <scope>IDENTIFICATION</scope>
</reference>
<evidence type="ECO:0008006" key="4">
    <source>
        <dbReference type="Google" id="ProtNLM"/>
    </source>
</evidence>
<dbReference type="Proteomes" id="UP000026962">
    <property type="component" value="Chromosome 9"/>
</dbReference>
<evidence type="ECO:0000256" key="1">
    <source>
        <dbReference type="SAM" id="MobiDB-lite"/>
    </source>
</evidence>
<feature type="compositionally biased region" description="Acidic residues" evidence="1">
    <location>
        <begin position="258"/>
        <end position="296"/>
    </location>
</feature>
<evidence type="ECO:0000313" key="2">
    <source>
        <dbReference type="EnsemblPlants" id="OPUNC09G00860.1"/>
    </source>
</evidence>
<dbReference type="PANTHER" id="PTHR34835">
    <property type="entry name" value="OS07G0283600 PROTEIN-RELATED"/>
    <property type="match status" value="1"/>
</dbReference>
<dbReference type="eggNOG" id="ENOG502SCMJ">
    <property type="taxonomic scope" value="Eukaryota"/>
</dbReference>
<dbReference type="Gramene" id="OPUNC09G00860.1">
    <property type="protein sequence ID" value="OPUNC09G00860.1"/>
    <property type="gene ID" value="OPUNC09G00860"/>
</dbReference>
<feature type="compositionally biased region" description="Basic and acidic residues" evidence="1">
    <location>
        <begin position="351"/>
        <end position="379"/>
    </location>
</feature>
<proteinExistence type="predicted"/>
<feature type="region of interest" description="Disordered" evidence="1">
    <location>
        <begin position="258"/>
        <end position="390"/>
    </location>
</feature>
<dbReference type="STRING" id="4537.A0A0E0LYE9"/>
<dbReference type="AlphaFoldDB" id="A0A0E0LYE9"/>
<reference evidence="2" key="2">
    <citation type="submission" date="2018-05" db="EMBL/GenBank/DDBJ databases">
        <title>OpunRS2 (Oryza punctata Reference Sequence Version 2).</title>
        <authorList>
            <person name="Zhang J."/>
            <person name="Kudrna D."/>
            <person name="Lee S."/>
            <person name="Talag J."/>
            <person name="Welchert J."/>
            <person name="Wing R.A."/>
        </authorList>
    </citation>
    <scope>NUCLEOTIDE SEQUENCE [LARGE SCALE GENOMIC DNA]</scope>
</reference>